<dbReference type="RefSeq" id="WP_272001814.1">
    <property type="nucleotide sequence ID" value="NZ_JAQNDN010000015.1"/>
</dbReference>
<dbReference type="Proteomes" id="UP001217838">
    <property type="component" value="Unassembled WGS sequence"/>
</dbReference>
<keyword evidence="2" id="KW-1185">Reference proteome</keyword>
<organism evidence="1 2">
    <name type="scientific">Nannocystis radixulma</name>
    <dbReference type="NCBI Taxonomy" id="2995305"/>
    <lineage>
        <taxon>Bacteria</taxon>
        <taxon>Pseudomonadati</taxon>
        <taxon>Myxococcota</taxon>
        <taxon>Polyangia</taxon>
        <taxon>Nannocystales</taxon>
        <taxon>Nannocystaceae</taxon>
        <taxon>Nannocystis</taxon>
    </lineage>
</organism>
<name>A0ABT5BDB0_9BACT</name>
<reference evidence="1 2" key="1">
    <citation type="submission" date="2022-11" db="EMBL/GenBank/DDBJ databases">
        <title>Minimal conservation of predation-associated metabolite biosynthetic gene clusters underscores biosynthetic potential of Myxococcota including descriptions for ten novel species: Archangium lansinium sp. nov., Myxococcus landrumus sp. nov., Nannocystis bai.</title>
        <authorList>
            <person name="Ahearne A."/>
            <person name="Stevens C."/>
            <person name="Dowd S."/>
        </authorList>
    </citation>
    <scope>NUCLEOTIDE SEQUENCE [LARGE SCALE GENOMIC DNA]</scope>
    <source>
        <strain evidence="1 2">NCELM</strain>
    </source>
</reference>
<sequence>MVEAEVEQRVGEHVRHSSGAARFDQFTCSAPPEDTTTRPSSGHCRLSYTMRAW</sequence>
<evidence type="ECO:0000313" key="1">
    <source>
        <dbReference type="EMBL" id="MDC0671504.1"/>
    </source>
</evidence>
<evidence type="ECO:0000313" key="2">
    <source>
        <dbReference type="Proteomes" id="UP001217838"/>
    </source>
</evidence>
<protein>
    <submittedName>
        <fullName evidence="1">Uncharacterized protein</fullName>
    </submittedName>
</protein>
<comment type="caution">
    <text evidence="1">The sequence shown here is derived from an EMBL/GenBank/DDBJ whole genome shotgun (WGS) entry which is preliminary data.</text>
</comment>
<accession>A0ABT5BDB0</accession>
<proteinExistence type="predicted"/>
<gene>
    <name evidence="1" type="ORF">POL58_27390</name>
</gene>
<dbReference type="EMBL" id="JAQNDN010000015">
    <property type="protein sequence ID" value="MDC0671504.1"/>
    <property type="molecule type" value="Genomic_DNA"/>
</dbReference>